<name>A0A9R1W2T4_LACSA</name>
<evidence type="ECO:0000313" key="1">
    <source>
        <dbReference type="EMBL" id="KAJ0218752.1"/>
    </source>
</evidence>
<protein>
    <submittedName>
        <fullName evidence="1">Uncharacterized protein</fullName>
    </submittedName>
</protein>
<keyword evidence="2" id="KW-1185">Reference proteome</keyword>
<reference evidence="1 2" key="1">
    <citation type="journal article" date="2017" name="Nat. Commun.">
        <title>Genome assembly with in vitro proximity ligation data and whole-genome triplication in lettuce.</title>
        <authorList>
            <person name="Reyes-Chin-Wo S."/>
            <person name="Wang Z."/>
            <person name="Yang X."/>
            <person name="Kozik A."/>
            <person name="Arikit S."/>
            <person name="Song C."/>
            <person name="Xia L."/>
            <person name="Froenicke L."/>
            <person name="Lavelle D.O."/>
            <person name="Truco M.J."/>
            <person name="Xia R."/>
            <person name="Zhu S."/>
            <person name="Xu C."/>
            <person name="Xu H."/>
            <person name="Xu X."/>
            <person name="Cox K."/>
            <person name="Korf I."/>
            <person name="Meyers B.C."/>
            <person name="Michelmore R.W."/>
        </authorList>
    </citation>
    <scope>NUCLEOTIDE SEQUENCE [LARGE SCALE GENOMIC DNA]</scope>
    <source>
        <strain evidence="2">cv. Salinas</strain>
        <tissue evidence="1">Seedlings</tissue>
    </source>
</reference>
<accession>A0A9R1W2T4</accession>
<evidence type="ECO:0000313" key="2">
    <source>
        <dbReference type="Proteomes" id="UP000235145"/>
    </source>
</evidence>
<organism evidence="1 2">
    <name type="scientific">Lactuca sativa</name>
    <name type="common">Garden lettuce</name>
    <dbReference type="NCBI Taxonomy" id="4236"/>
    <lineage>
        <taxon>Eukaryota</taxon>
        <taxon>Viridiplantae</taxon>
        <taxon>Streptophyta</taxon>
        <taxon>Embryophyta</taxon>
        <taxon>Tracheophyta</taxon>
        <taxon>Spermatophyta</taxon>
        <taxon>Magnoliopsida</taxon>
        <taxon>eudicotyledons</taxon>
        <taxon>Gunneridae</taxon>
        <taxon>Pentapetalae</taxon>
        <taxon>asterids</taxon>
        <taxon>campanulids</taxon>
        <taxon>Asterales</taxon>
        <taxon>Asteraceae</taxon>
        <taxon>Cichorioideae</taxon>
        <taxon>Cichorieae</taxon>
        <taxon>Lactucinae</taxon>
        <taxon>Lactuca</taxon>
    </lineage>
</organism>
<comment type="caution">
    <text evidence="1">The sequence shown here is derived from an EMBL/GenBank/DDBJ whole genome shotgun (WGS) entry which is preliminary data.</text>
</comment>
<dbReference type="EMBL" id="NBSK02000003">
    <property type="protein sequence ID" value="KAJ0218752.1"/>
    <property type="molecule type" value="Genomic_DNA"/>
</dbReference>
<gene>
    <name evidence="1" type="ORF">LSAT_V11C300143690</name>
</gene>
<dbReference type="Proteomes" id="UP000235145">
    <property type="component" value="Unassembled WGS sequence"/>
</dbReference>
<sequence>MVCSTWAKTLQNHRISPPHLFLGYVRRMTHRIPGIQFGYMHPVGFEISIRNSDMMDSPSGIELRKHPKNALDWREALSLKNAIEDHITKDTQRDT</sequence>
<proteinExistence type="predicted"/>
<dbReference type="AlphaFoldDB" id="A0A9R1W2T4"/>